<feature type="domain" description="VanZ-like" evidence="2">
    <location>
        <begin position="74"/>
        <end position="180"/>
    </location>
</feature>
<dbReference type="PANTHER" id="PTHR36834:SF1">
    <property type="entry name" value="INTEGRAL MEMBRANE PROTEIN"/>
    <property type="match status" value="1"/>
</dbReference>
<keyword evidence="4" id="KW-1185">Reference proteome</keyword>
<feature type="transmembrane region" description="Helical" evidence="1">
    <location>
        <begin position="105"/>
        <end position="124"/>
    </location>
</feature>
<reference evidence="4" key="1">
    <citation type="journal article" date="2019" name="Int. J. Syst. Evol. Microbiol.">
        <title>The Global Catalogue of Microorganisms (GCM) 10K type strain sequencing project: providing services to taxonomists for standard genome sequencing and annotation.</title>
        <authorList>
            <consortium name="The Broad Institute Genomics Platform"/>
            <consortium name="The Broad Institute Genome Sequencing Center for Infectious Disease"/>
            <person name="Wu L."/>
            <person name="Ma J."/>
        </authorList>
    </citation>
    <scope>NUCLEOTIDE SEQUENCE [LARGE SCALE GENOMIC DNA]</scope>
    <source>
        <strain evidence="4">CGMCC 4.1641</strain>
    </source>
</reference>
<dbReference type="Pfam" id="PF04892">
    <property type="entry name" value="VanZ"/>
    <property type="match status" value="1"/>
</dbReference>
<organism evidence="3 4">
    <name type="scientific">Cohnella boryungensis</name>
    <dbReference type="NCBI Taxonomy" id="768479"/>
    <lineage>
        <taxon>Bacteria</taxon>
        <taxon>Bacillati</taxon>
        <taxon>Bacillota</taxon>
        <taxon>Bacilli</taxon>
        <taxon>Bacillales</taxon>
        <taxon>Paenibacillaceae</taxon>
        <taxon>Cohnella</taxon>
    </lineage>
</organism>
<protein>
    <submittedName>
        <fullName evidence="3">VanZ family protein</fullName>
    </submittedName>
</protein>
<sequence>MNTKMGAVAASRIKTNININLNNKKAKKRDRLSELSLRALLVLYMFMLVKIILLKFRSMDPGFLWGRLLAGLQQPGLLSQRLDMGNLVPFREISRSLRSLSDHDIFNLIGNVAIFMPLGILLGLMFRNIEMAGLKIAVCAFLLSLGLETSQLLFMIGQFDVDDILLNSVGGLLGFVIYRTIISPFLF</sequence>
<dbReference type="EMBL" id="JBHSED010000017">
    <property type="protein sequence ID" value="MFC4304037.1"/>
    <property type="molecule type" value="Genomic_DNA"/>
</dbReference>
<keyword evidence="1" id="KW-1133">Transmembrane helix</keyword>
<feature type="non-terminal residue" evidence="3">
    <location>
        <position position="187"/>
    </location>
</feature>
<dbReference type="PANTHER" id="PTHR36834">
    <property type="entry name" value="MEMBRANE PROTEIN-RELATED"/>
    <property type="match status" value="1"/>
</dbReference>
<evidence type="ECO:0000313" key="3">
    <source>
        <dbReference type="EMBL" id="MFC4304037.1"/>
    </source>
</evidence>
<keyword evidence="1" id="KW-0812">Transmembrane</keyword>
<feature type="transmembrane region" description="Helical" evidence="1">
    <location>
        <begin position="136"/>
        <end position="158"/>
    </location>
</feature>
<proteinExistence type="predicted"/>
<name>A0ABV8SAP0_9BACL</name>
<feature type="transmembrane region" description="Helical" evidence="1">
    <location>
        <begin position="164"/>
        <end position="182"/>
    </location>
</feature>
<evidence type="ECO:0000259" key="2">
    <source>
        <dbReference type="Pfam" id="PF04892"/>
    </source>
</evidence>
<feature type="transmembrane region" description="Helical" evidence="1">
    <location>
        <begin position="35"/>
        <end position="54"/>
    </location>
</feature>
<dbReference type="RefSeq" id="WP_378126795.1">
    <property type="nucleotide sequence ID" value="NZ_JBHSED010000017.1"/>
</dbReference>
<gene>
    <name evidence="3" type="ORF">ACFO1S_11360</name>
</gene>
<accession>A0ABV8SAP0</accession>
<evidence type="ECO:0000256" key="1">
    <source>
        <dbReference type="SAM" id="Phobius"/>
    </source>
</evidence>
<keyword evidence="1" id="KW-0472">Membrane</keyword>
<evidence type="ECO:0000313" key="4">
    <source>
        <dbReference type="Proteomes" id="UP001595755"/>
    </source>
</evidence>
<dbReference type="Proteomes" id="UP001595755">
    <property type="component" value="Unassembled WGS sequence"/>
</dbReference>
<comment type="caution">
    <text evidence="3">The sequence shown here is derived from an EMBL/GenBank/DDBJ whole genome shotgun (WGS) entry which is preliminary data.</text>
</comment>
<dbReference type="InterPro" id="IPR006976">
    <property type="entry name" value="VanZ-like"/>
</dbReference>
<dbReference type="InterPro" id="IPR053150">
    <property type="entry name" value="Teicoplanin_resist-assoc"/>
</dbReference>